<dbReference type="Proteomes" id="UP000201990">
    <property type="component" value="Segment"/>
</dbReference>
<sequence>MAAHEVAVAINFADGRFAMMRGEPMLDASDGVLTIALDDGTFRTCNFDHVVDYTTLTEDDLKHLFGDDEEEGAGYL</sequence>
<dbReference type="RefSeq" id="YP_009269072.1">
    <property type="nucleotide sequence ID" value="NC_030695.1"/>
</dbReference>
<dbReference type="Pfam" id="PF23887">
    <property type="entry name" value="Phage_Gene47"/>
    <property type="match status" value="1"/>
</dbReference>
<evidence type="ECO:0000313" key="1">
    <source>
        <dbReference type="EMBL" id="ANA87185.1"/>
    </source>
</evidence>
<organism evidence="1 2">
    <name type="scientific">Gordonia phage KatherineG</name>
    <dbReference type="NCBI Taxonomy" id="1838070"/>
    <lineage>
        <taxon>Viruses</taxon>
        <taxon>Duplodnaviria</taxon>
        <taxon>Heunggongvirae</taxon>
        <taxon>Uroviricota</taxon>
        <taxon>Caudoviricetes</taxon>
        <taxon>Soupsvirus</taxon>
        <taxon>Soupsvirus soups</taxon>
    </lineage>
</organism>
<reference evidence="1 2" key="1">
    <citation type="submission" date="2016-03" db="EMBL/GenBank/DDBJ databases">
        <authorList>
            <person name="Montgomery M.T."/>
            <person name="Guerrero C.A."/>
            <person name="Mavrich T.N."/>
            <person name="Pope W.H."/>
            <person name="Garlena R.A."/>
            <person name="Russell D.A."/>
            <person name="Jacobs-Sera D."/>
            <person name="Hendrix R.W."/>
            <person name="Hatfull G.F."/>
        </authorList>
    </citation>
    <scope>NUCLEOTIDE SEQUENCE [LARGE SCALE GENOMIC DNA]</scope>
</reference>
<gene>
    <name evidence="1" type="primary">52</name>
    <name evidence="1" type="ORF">PBI_KATHERINEG_52</name>
</gene>
<dbReference type="EMBL" id="KU998251">
    <property type="protein sequence ID" value="ANA87185.1"/>
    <property type="molecule type" value="Genomic_DNA"/>
</dbReference>
<evidence type="ECO:0000313" key="2">
    <source>
        <dbReference type="Proteomes" id="UP000201990"/>
    </source>
</evidence>
<protein>
    <submittedName>
        <fullName evidence="1">Uncharacterized protein</fullName>
    </submittedName>
</protein>
<name>A0A160DGL6_9CAUD</name>
<accession>A0A160DGL6</accession>
<dbReference type="GeneID" id="28378411"/>
<dbReference type="KEGG" id="vg:28378411"/>
<dbReference type="InterPro" id="IPR056973">
    <property type="entry name" value="Phage_L5_Gp47"/>
</dbReference>
<proteinExistence type="predicted"/>